<keyword evidence="2" id="KW-1185">Reference proteome</keyword>
<evidence type="ECO:0000313" key="2">
    <source>
        <dbReference type="Proteomes" id="UP001262889"/>
    </source>
</evidence>
<comment type="caution">
    <text evidence="1">The sequence shown here is derived from an EMBL/GenBank/DDBJ whole genome shotgun (WGS) entry which is preliminary data.</text>
</comment>
<reference evidence="1 2" key="1">
    <citation type="submission" date="2023-09" db="EMBL/GenBank/DDBJ databases">
        <authorList>
            <person name="Rey-Velasco X."/>
        </authorList>
    </citation>
    <scope>NUCLEOTIDE SEQUENCE [LARGE SCALE GENOMIC DNA]</scope>
    <source>
        <strain evidence="1 2">F363</strain>
    </source>
</reference>
<evidence type="ECO:0000313" key="1">
    <source>
        <dbReference type="EMBL" id="MDT0641762.1"/>
    </source>
</evidence>
<proteinExistence type="predicted"/>
<gene>
    <name evidence="1" type="ORF">RM553_02855</name>
</gene>
<dbReference type="RefSeq" id="WP_311533472.1">
    <property type="nucleotide sequence ID" value="NZ_JAVRHQ010000002.1"/>
</dbReference>
<dbReference type="EMBL" id="JAVRHQ010000002">
    <property type="protein sequence ID" value="MDT0641762.1"/>
    <property type="molecule type" value="Genomic_DNA"/>
</dbReference>
<protein>
    <submittedName>
        <fullName evidence="1">Uncharacterized protein</fullName>
    </submittedName>
</protein>
<name>A0ABU3C605_9FLAO</name>
<sequence>MNKDKPAMHCNGKCHLNDQLGKLDNTKKSGKPAISESFLPVYFQEPFSYPIHLQIAAILDKNWKNLMLSCKNYSGDIEHPPNYLV</sequence>
<organism evidence="1 2">
    <name type="scientific">Autumnicola tepida</name>
    <dbReference type="NCBI Taxonomy" id="3075595"/>
    <lineage>
        <taxon>Bacteria</taxon>
        <taxon>Pseudomonadati</taxon>
        <taxon>Bacteroidota</taxon>
        <taxon>Flavobacteriia</taxon>
        <taxon>Flavobacteriales</taxon>
        <taxon>Flavobacteriaceae</taxon>
        <taxon>Autumnicola</taxon>
    </lineage>
</organism>
<accession>A0ABU3C605</accession>
<dbReference type="Proteomes" id="UP001262889">
    <property type="component" value="Unassembled WGS sequence"/>
</dbReference>